<accession>I4EJU3</accession>
<name>I4EJU3_9BACT</name>
<reference evidence="2 3" key="1">
    <citation type="journal article" date="2012" name="ISME J.">
        <title>Nitrification expanded: discovery, physiology and genomics of a nitrite-oxidizing bacterium from the phylum Chloroflexi.</title>
        <authorList>
            <person name="Sorokin D.Y."/>
            <person name="Lucker S."/>
            <person name="Vejmelkova D."/>
            <person name="Kostrikina N.A."/>
            <person name="Kleerebezem R."/>
            <person name="Rijpstra W.I."/>
            <person name="Damste J.S."/>
            <person name="Le Paslier D."/>
            <person name="Muyzer G."/>
            <person name="Wagner M."/>
            <person name="van Loosdrecht M.C."/>
            <person name="Daims H."/>
        </authorList>
    </citation>
    <scope>NUCLEOTIDE SEQUENCE [LARGE SCALE GENOMIC DNA]</scope>
    <source>
        <strain evidence="3">none</strain>
    </source>
</reference>
<evidence type="ECO:0000313" key="3">
    <source>
        <dbReference type="Proteomes" id="UP000004221"/>
    </source>
</evidence>
<dbReference type="EMBL" id="CAGS01000362">
    <property type="protein sequence ID" value="CCF84955.1"/>
    <property type="molecule type" value="Genomic_DNA"/>
</dbReference>
<protein>
    <submittedName>
        <fullName evidence="2">Uncharacterized protein</fullName>
    </submittedName>
</protein>
<gene>
    <name evidence="2" type="ORF">NITHO_4240008</name>
</gene>
<feature type="compositionally biased region" description="Basic residues" evidence="1">
    <location>
        <begin position="11"/>
        <end position="21"/>
    </location>
</feature>
<evidence type="ECO:0000256" key="1">
    <source>
        <dbReference type="SAM" id="MobiDB-lite"/>
    </source>
</evidence>
<sequence>MVKASAPAKLGNRKARSKRLIPSRSTTCHSGTWGWNSAISSSVRVGAPFRHTTQVIWFNVAIIYLPREHPTAAASLAAIAFRVYSSLDRFPCRSYHVYVEPA</sequence>
<feature type="region of interest" description="Disordered" evidence="1">
    <location>
        <begin position="1"/>
        <end position="25"/>
    </location>
</feature>
<proteinExistence type="predicted"/>
<evidence type="ECO:0000313" key="2">
    <source>
        <dbReference type="EMBL" id="CCF84955.1"/>
    </source>
</evidence>
<organism evidence="2 3">
    <name type="scientific">Nitrolancea hollandica Lb</name>
    <dbReference type="NCBI Taxonomy" id="1129897"/>
    <lineage>
        <taxon>Bacteria</taxon>
        <taxon>Pseudomonadati</taxon>
        <taxon>Thermomicrobiota</taxon>
        <taxon>Thermomicrobia</taxon>
        <taxon>Sphaerobacterales</taxon>
        <taxon>Sphaerobacterineae</taxon>
        <taxon>Sphaerobacteraceae</taxon>
        <taxon>Nitrolancea</taxon>
    </lineage>
</organism>
<comment type="caution">
    <text evidence="2">The sequence shown here is derived from an EMBL/GenBank/DDBJ whole genome shotgun (WGS) entry which is preliminary data.</text>
</comment>
<dbReference type="Proteomes" id="UP000004221">
    <property type="component" value="Unassembled WGS sequence"/>
</dbReference>
<keyword evidence="3" id="KW-1185">Reference proteome</keyword>
<dbReference type="AlphaFoldDB" id="I4EJU3"/>